<protein>
    <submittedName>
        <fullName evidence="3">Uncharacterized protein</fullName>
    </submittedName>
</protein>
<sequence length="233" mass="26933">MKIERKKSQLGSVKKTNESITKYHSNHHQTISAEKYLPPVIQGKLTALGQKFGLPFDLGKIDLTGNFSENVRALRKIAELAETNAKLLPEMLKLARKLCRAEIKEAQYYRAATKMALSHQTKIDKYSADIFLQLVQHEAKSTRLEYRTNQKAELIKRRAEARRNYYQNTEYATEIELIDLEIENLEANNKILKESKTKKLESTQQRKQKLLEYYNSAFEGGVYDFSPTSTEPQ</sequence>
<reference evidence="3" key="1">
    <citation type="submission" date="2019-11" db="EMBL/GenBank/DDBJ databases">
        <title>Genomic insights into an expanded diversity of filamentous marine cyanobacteria reveals the extraordinary biosynthetic potential of Moorea and Okeania.</title>
        <authorList>
            <person name="Ferreira Leao T."/>
            <person name="Wang M."/>
            <person name="Moss N."/>
            <person name="Da Silva R."/>
            <person name="Sanders J."/>
            <person name="Nurk S."/>
            <person name="Gurevich A."/>
            <person name="Humphrey G."/>
            <person name="Reher R."/>
            <person name="Zhu Q."/>
            <person name="Belda-Ferre P."/>
            <person name="Glukhov E."/>
            <person name="Rex R."/>
            <person name="Dorrestein P.C."/>
            <person name="Knight R."/>
            <person name="Pevzner P."/>
            <person name="Gerwick W.H."/>
            <person name="Gerwick L."/>
        </authorList>
    </citation>
    <scope>NUCLEOTIDE SEQUENCE</scope>
    <source>
        <strain evidence="3">SIO1C4</strain>
    </source>
</reference>
<dbReference type="AlphaFoldDB" id="A0A6B3N9S2"/>
<evidence type="ECO:0000313" key="3">
    <source>
        <dbReference type="EMBL" id="NER26824.1"/>
    </source>
</evidence>
<dbReference type="EMBL" id="JAAHFQ010000052">
    <property type="protein sequence ID" value="NER26824.1"/>
    <property type="molecule type" value="Genomic_DNA"/>
</dbReference>
<organism evidence="3">
    <name type="scientific">Symploca sp. SIO1C4</name>
    <dbReference type="NCBI Taxonomy" id="2607765"/>
    <lineage>
        <taxon>Bacteria</taxon>
        <taxon>Bacillati</taxon>
        <taxon>Cyanobacteriota</taxon>
        <taxon>Cyanophyceae</taxon>
        <taxon>Coleofasciculales</taxon>
        <taxon>Coleofasciculaceae</taxon>
        <taxon>Symploca</taxon>
    </lineage>
</organism>
<feature type="region of interest" description="Disordered" evidence="2">
    <location>
        <begin position="1"/>
        <end position="26"/>
    </location>
</feature>
<feature type="coiled-coil region" evidence="1">
    <location>
        <begin position="168"/>
        <end position="202"/>
    </location>
</feature>
<gene>
    <name evidence="3" type="ORF">F6J89_04135</name>
</gene>
<evidence type="ECO:0000256" key="1">
    <source>
        <dbReference type="SAM" id="Coils"/>
    </source>
</evidence>
<accession>A0A6B3N9S2</accession>
<proteinExistence type="predicted"/>
<evidence type="ECO:0000256" key="2">
    <source>
        <dbReference type="SAM" id="MobiDB-lite"/>
    </source>
</evidence>
<comment type="caution">
    <text evidence="3">The sequence shown here is derived from an EMBL/GenBank/DDBJ whole genome shotgun (WGS) entry which is preliminary data.</text>
</comment>
<name>A0A6B3N9S2_9CYAN</name>
<keyword evidence="1" id="KW-0175">Coiled coil</keyword>